<sequence>MQIQPLQPVEVSLKCGQSQATCHLIELTDCEMQLTSTDYLEKGSLVVFTSRFFRGEASILHLKFCRYHFSYTLKIDFINFQPGLVVNQKL</sequence>
<organism evidence="1 2">
    <name type="scientific">Legionella massiliensis</name>
    <dbReference type="NCBI Taxonomy" id="1034943"/>
    <lineage>
        <taxon>Bacteria</taxon>
        <taxon>Pseudomonadati</taxon>
        <taxon>Pseudomonadota</taxon>
        <taxon>Gammaproteobacteria</taxon>
        <taxon>Legionellales</taxon>
        <taxon>Legionellaceae</taxon>
        <taxon>Legionella</taxon>
    </lineage>
</organism>
<gene>
    <name evidence="1" type="ORF">BN59_00532</name>
</gene>
<evidence type="ECO:0000313" key="2">
    <source>
        <dbReference type="Proteomes" id="UP000044071"/>
    </source>
</evidence>
<accession>A0A078KPD5</accession>
<proteinExistence type="predicted"/>
<dbReference type="RefSeq" id="WP_043872836.1">
    <property type="nucleotide sequence ID" value="NZ_CCVW01000001.1"/>
</dbReference>
<dbReference type="Proteomes" id="UP000044071">
    <property type="component" value="Unassembled WGS sequence"/>
</dbReference>
<dbReference type="OrthoDB" id="5648646at2"/>
<dbReference type="eggNOG" id="ENOG5030Z19">
    <property type="taxonomic scope" value="Bacteria"/>
</dbReference>
<keyword evidence="2" id="KW-1185">Reference proteome</keyword>
<dbReference type="AlphaFoldDB" id="A0A078KPD5"/>
<dbReference type="EMBL" id="CCSB01000001">
    <property type="protein sequence ID" value="CDZ76265.1"/>
    <property type="molecule type" value="Genomic_DNA"/>
</dbReference>
<evidence type="ECO:0000313" key="1">
    <source>
        <dbReference type="EMBL" id="CDZ76265.1"/>
    </source>
</evidence>
<reference evidence="1 2" key="1">
    <citation type="submission" date="2014-06" db="EMBL/GenBank/DDBJ databases">
        <authorList>
            <person name="Urmite Genomes Urmite Genomes"/>
        </authorList>
    </citation>
    <scope>NUCLEOTIDE SEQUENCE [LARGE SCALE GENOMIC DNA]</scope>
</reference>
<protein>
    <submittedName>
        <fullName evidence="1">Uncharacterized protein</fullName>
    </submittedName>
</protein>
<name>A0A078KPD5_9GAMM</name>